<protein>
    <submittedName>
        <fullName evidence="1">Uncharacterized protein</fullName>
    </submittedName>
</protein>
<dbReference type="Proteomes" id="UP000199317">
    <property type="component" value="Unassembled WGS sequence"/>
</dbReference>
<keyword evidence="2" id="KW-1185">Reference proteome</keyword>
<dbReference type="AlphaFoldDB" id="A0A1H0WXR8"/>
<gene>
    <name evidence="1" type="ORF">SAMN04489708_1882</name>
</gene>
<organism evidence="1 2">
    <name type="scientific">Paracidovorax cattleyae</name>
    <dbReference type="NCBI Taxonomy" id="80868"/>
    <lineage>
        <taxon>Bacteria</taxon>
        <taxon>Pseudomonadati</taxon>
        <taxon>Pseudomonadota</taxon>
        <taxon>Betaproteobacteria</taxon>
        <taxon>Burkholderiales</taxon>
        <taxon>Comamonadaceae</taxon>
        <taxon>Paracidovorax</taxon>
    </lineage>
</organism>
<dbReference type="EMBL" id="FNJL01000088">
    <property type="protein sequence ID" value="SDP95564.1"/>
    <property type="molecule type" value="Genomic_DNA"/>
</dbReference>
<reference evidence="2" key="1">
    <citation type="submission" date="2016-10" db="EMBL/GenBank/DDBJ databases">
        <authorList>
            <person name="Varghese N."/>
            <person name="Submissions S."/>
        </authorList>
    </citation>
    <scope>NUCLEOTIDE SEQUENCE [LARGE SCALE GENOMIC DNA]</scope>
    <source>
        <strain evidence="2">DSM 17101</strain>
    </source>
</reference>
<feature type="non-terminal residue" evidence="1">
    <location>
        <position position="44"/>
    </location>
</feature>
<sequence length="44" mass="4565">MAMIAPTAPHPPPFAGTGNTGSMLPIAWLGSYGWNVSTPFAFSD</sequence>
<evidence type="ECO:0000313" key="1">
    <source>
        <dbReference type="EMBL" id="SDP95564.1"/>
    </source>
</evidence>
<proteinExistence type="predicted"/>
<accession>A0A1H0WXR8</accession>
<evidence type="ECO:0000313" key="2">
    <source>
        <dbReference type="Proteomes" id="UP000199317"/>
    </source>
</evidence>
<name>A0A1H0WXR8_9BURK</name>